<evidence type="ECO:0000313" key="3">
    <source>
        <dbReference type="Proteomes" id="UP001157006"/>
    </source>
</evidence>
<reference evidence="2 3" key="1">
    <citation type="submission" date="2023-01" db="EMBL/GenBank/DDBJ databases">
        <authorList>
            <person name="Kreplak J."/>
        </authorList>
    </citation>
    <scope>NUCLEOTIDE SEQUENCE [LARGE SCALE GENOMIC DNA]</scope>
</reference>
<protein>
    <submittedName>
        <fullName evidence="2">Uncharacterized protein</fullName>
    </submittedName>
</protein>
<evidence type="ECO:0000313" key="2">
    <source>
        <dbReference type="EMBL" id="CAI8604439.1"/>
    </source>
</evidence>
<feature type="transmembrane region" description="Helical" evidence="1">
    <location>
        <begin position="148"/>
        <end position="166"/>
    </location>
</feature>
<gene>
    <name evidence="2" type="ORF">VFH_III133040</name>
</gene>
<accession>A0AAV1A1N2</accession>
<keyword evidence="1" id="KW-0472">Membrane</keyword>
<keyword evidence="1" id="KW-0812">Transmembrane</keyword>
<keyword evidence="3" id="KW-1185">Reference proteome</keyword>
<feature type="transmembrane region" description="Helical" evidence="1">
    <location>
        <begin position="21"/>
        <end position="41"/>
    </location>
</feature>
<dbReference type="PANTHER" id="PTHR33116:SF78">
    <property type="entry name" value="OS12G0587133 PROTEIN"/>
    <property type="match status" value="1"/>
</dbReference>
<organism evidence="2 3">
    <name type="scientific">Vicia faba</name>
    <name type="common">Broad bean</name>
    <name type="synonym">Faba vulgaris</name>
    <dbReference type="NCBI Taxonomy" id="3906"/>
    <lineage>
        <taxon>Eukaryota</taxon>
        <taxon>Viridiplantae</taxon>
        <taxon>Streptophyta</taxon>
        <taxon>Embryophyta</taxon>
        <taxon>Tracheophyta</taxon>
        <taxon>Spermatophyta</taxon>
        <taxon>Magnoliopsida</taxon>
        <taxon>eudicotyledons</taxon>
        <taxon>Gunneridae</taxon>
        <taxon>Pentapetalae</taxon>
        <taxon>rosids</taxon>
        <taxon>fabids</taxon>
        <taxon>Fabales</taxon>
        <taxon>Fabaceae</taxon>
        <taxon>Papilionoideae</taxon>
        <taxon>50 kb inversion clade</taxon>
        <taxon>NPAAA clade</taxon>
        <taxon>Hologalegina</taxon>
        <taxon>IRL clade</taxon>
        <taxon>Fabeae</taxon>
        <taxon>Vicia</taxon>
    </lineage>
</organism>
<feature type="transmembrane region" description="Helical" evidence="1">
    <location>
        <begin position="93"/>
        <end position="115"/>
    </location>
</feature>
<sequence>MYVIVNDIPTKDFNVSRGLRQGYLLSLFLFLMVVEGIFGLVNNAVLLGEFKGFNFVGNLRLELSFYNLPMIQSWWEMGRGKVAGALKRYLEEAAGFLLCGIGAPSFTFLGIPIIINPKRREVWTHIMDKIRERSSVWHNRFLSIGGRVELLSSILSNMLIFLFSFYKVPKVIINEVILLQQVFLLGGAEDKKEFNFGYGEIMTLMLEELVFNARSKVSLWWKDICSVGKVEKDNPENWFTSSISCKLKKGAVISFWVHQWSGSMPFRNCFPSLYLVSDPDRMKVSDHRVIADILVASVMELAKLWLLDYLWKSKDPSKMLIFDWRLILNKLPLRMELGKRHIFVGAHNTKFRYYLVFI</sequence>
<name>A0AAV1A1N2_VICFA</name>
<dbReference type="AlphaFoldDB" id="A0AAV1A1N2"/>
<dbReference type="PANTHER" id="PTHR33116">
    <property type="entry name" value="REVERSE TRANSCRIPTASE ZINC-BINDING DOMAIN-CONTAINING PROTEIN-RELATED-RELATED"/>
    <property type="match status" value="1"/>
</dbReference>
<keyword evidence="1" id="KW-1133">Transmembrane helix</keyword>
<evidence type="ECO:0000256" key="1">
    <source>
        <dbReference type="SAM" id="Phobius"/>
    </source>
</evidence>
<dbReference type="EMBL" id="OX451738">
    <property type="protein sequence ID" value="CAI8604439.1"/>
    <property type="molecule type" value="Genomic_DNA"/>
</dbReference>
<dbReference type="Proteomes" id="UP001157006">
    <property type="component" value="Chromosome 3"/>
</dbReference>
<proteinExistence type="predicted"/>